<feature type="compositionally biased region" description="Low complexity" evidence="1">
    <location>
        <begin position="293"/>
        <end position="307"/>
    </location>
</feature>
<evidence type="ECO:0000313" key="3">
    <source>
        <dbReference type="Proteomes" id="UP000612055"/>
    </source>
</evidence>
<feature type="region of interest" description="Disordered" evidence="1">
    <location>
        <begin position="293"/>
        <end position="486"/>
    </location>
</feature>
<dbReference type="Proteomes" id="UP000612055">
    <property type="component" value="Unassembled WGS sequence"/>
</dbReference>
<accession>A0A835Y4G8</accession>
<reference evidence="2" key="1">
    <citation type="journal article" date="2020" name="bioRxiv">
        <title>Comparative genomics of Chlamydomonas.</title>
        <authorList>
            <person name="Craig R.J."/>
            <person name="Hasan A.R."/>
            <person name="Ness R.W."/>
            <person name="Keightley P.D."/>
        </authorList>
    </citation>
    <scope>NUCLEOTIDE SEQUENCE</scope>
    <source>
        <strain evidence="2">CCAP 11/70</strain>
    </source>
</reference>
<feature type="compositionally biased region" description="Pro residues" evidence="1">
    <location>
        <begin position="197"/>
        <end position="214"/>
    </location>
</feature>
<feature type="region of interest" description="Disordered" evidence="1">
    <location>
        <begin position="509"/>
        <end position="571"/>
    </location>
</feature>
<feature type="region of interest" description="Disordered" evidence="1">
    <location>
        <begin position="871"/>
        <end position="915"/>
    </location>
</feature>
<feature type="region of interest" description="Disordered" evidence="1">
    <location>
        <begin position="109"/>
        <end position="277"/>
    </location>
</feature>
<dbReference type="AlphaFoldDB" id="A0A835Y4G8"/>
<dbReference type="OrthoDB" id="538642at2759"/>
<feature type="region of interest" description="Disordered" evidence="1">
    <location>
        <begin position="817"/>
        <end position="855"/>
    </location>
</feature>
<feature type="compositionally biased region" description="Low complexity" evidence="1">
    <location>
        <begin position="871"/>
        <end position="888"/>
    </location>
</feature>
<feature type="compositionally biased region" description="Low complexity" evidence="1">
    <location>
        <begin position="170"/>
        <end position="192"/>
    </location>
</feature>
<feature type="compositionally biased region" description="Gly residues" evidence="1">
    <location>
        <begin position="904"/>
        <end position="915"/>
    </location>
</feature>
<name>A0A835Y4G8_9CHLO</name>
<feature type="compositionally biased region" description="Low complexity" evidence="1">
    <location>
        <begin position="470"/>
        <end position="486"/>
    </location>
</feature>
<gene>
    <name evidence="2" type="ORF">HYH03_009286</name>
</gene>
<dbReference type="EMBL" id="JAEHOE010000045">
    <property type="protein sequence ID" value="KAG2492335.1"/>
    <property type="molecule type" value="Genomic_DNA"/>
</dbReference>
<organism evidence="2 3">
    <name type="scientific">Edaphochlamys debaryana</name>
    <dbReference type="NCBI Taxonomy" id="47281"/>
    <lineage>
        <taxon>Eukaryota</taxon>
        <taxon>Viridiplantae</taxon>
        <taxon>Chlorophyta</taxon>
        <taxon>core chlorophytes</taxon>
        <taxon>Chlorophyceae</taxon>
        <taxon>CS clade</taxon>
        <taxon>Chlamydomonadales</taxon>
        <taxon>Chlamydomonadales incertae sedis</taxon>
        <taxon>Edaphochlamys</taxon>
    </lineage>
</organism>
<feature type="compositionally biased region" description="Low complexity" evidence="1">
    <location>
        <begin position="716"/>
        <end position="735"/>
    </location>
</feature>
<feature type="compositionally biased region" description="Polar residues" evidence="1">
    <location>
        <begin position="219"/>
        <end position="229"/>
    </location>
</feature>
<feature type="compositionally biased region" description="Acidic residues" evidence="1">
    <location>
        <begin position="529"/>
        <end position="563"/>
    </location>
</feature>
<feature type="compositionally biased region" description="Low complexity" evidence="1">
    <location>
        <begin position="356"/>
        <end position="397"/>
    </location>
</feature>
<feature type="compositionally biased region" description="Low complexity" evidence="1">
    <location>
        <begin position="832"/>
        <end position="851"/>
    </location>
</feature>
<proteinExistence type="predicted"/>
<sequence>MKKTSYHVNPAVNKWEEDQRRMRMEKMINRAKSTLPPEARAAGKASAKKPSPYAAELAARNPGARKQSSSGAAGGAKVPVAALMDVNELDNLIYQRLQDILGIPLVRQAAGRGASGTPPRPPLGRGRRPAWNEDWQAPPSRSPPQNWDERTVGGSAGKPVRPNPYNPYQSSSAPGTTATRRAGGTPTRSAATHRNASPPPLRLPAGQPPVPPGGPRRANSSNAMMQSNAGGERVVLLPSPSGASPGGTGSGTLGRTSSSRYGEGEGGGDPTRQSHGLLERSTVSAIATLNPAAPAAQQAAARVAAAGKGSGGGAGAHVGHAWGADGEGVGGTLGQSRRLSGSNVSTSGAMGRAGDGAANRSLASLSAASPGPSAGTPSAKRPPLAPRASASAPSGSPYEPPPSARASAPSPGARSGRASGGGEAEDEYGDEEFDEYEDDFEEAEEGGGEQEAAEGEEAEGQEDEGGTTAGGRSAAAAGGRSGGVSASRELSVLRQSLGALNSLVQMKLQQEVSRSHASLRSHARSAAAGDEEEQEEAEQEEEEEDEEEEEAEAEQEEEGDEEAAASQLLASMALVGAEGGTARSSLMADGLQQSDLDYLDRLGGDRLGGSHLDPGHSHDDAPFVVEAGAPAGKTKAWGDRQPWQDGGSGTADTTGLEALRARQEKERLRAEREQAQAQTPSRRSTEGPQPHGPGHGEPARASLARSSGQGLGQGQGLAVEARQSQSRSRTGSTAGEEADSVLLGETVSPSRRTGGGGAQIAAMGTALAALASTSRLSVEEKKELKDQTSALYGSLVQLHKLMSGPRGAELIKSPSIGAARESSPGFTPTHQSPSHSPSHAASAARGSTSSSGGFGGGGAAALAAAALASDPAPAFPSSLPRPAALPPLKARESGVGVGVRESSGGAGPSGAGAGGYQHGAHVELTPKNRLVAEDVAWMAGLVDTLSRSLAFGDSHGDLPGL</sequence>
<feature type="compositionally biased region" description="Basic and acidic residues" evidence="1">
    <location>
        <begin position="659"/>
        <end position="674"/>
    </location>
</feature>
<feature type="region of interest" description="Disordered" evidence="1">
    <location>
        <begin position="30"/>
        <end position="76"/>
    </location>
</feature>
<evidence type="ECO:0000313" key="2">
    <source>
        <dbReference type="EMBL" id="KAG2492335.1"/>
    </source>
</evidence>
<feature type="compositionally biased region" description="Acidic residues" evidence="1">
    <location>
        <begin position="423"/>
        <end position="465"/>
    </location>
</feature>
<feature type="compositionally biased region" description="Low complexity" evidence="1">
    <location>
        <begin position="404"/>
        <end position="417"/>
    </location>
</feature>
<feature type="compositionally biased region" description="Polar residues" evidence="1">
    <location>
        <begin position="334"/>
        <end position="348"/>
    </location>
</feature>
<evidence type="ECO:0000256" key="1">
    <source>
        <dbReference type="SAM" id="MobiDB-lite"/>
    </source>
</evidence>
<comment type="caution">
    <text evidence="2">The sequence shown here is derived from an EMBL/GenBank/DDBJ whole genome shotgun (WGS) entry which is preliminary data.</text>
</comment>
<keyword evidence="3" id="KW-1185">Reference proteome</keyword>
<feature type="region of interest" description="Disordered" evidence="1">
    <location>
        <begin position="599"/>
        <end position="758"/>
    </location>
</feature>
<protein>
    <submittedName>
        <fullName evidence="2">Uncharacterized protein</fullName>
    </submittedName>
</protein>
<feature type="compositionally biased region" description="Low complexity" evidence="1">
    <location>
        <begin position="36"/>
        <end position="55"/>
    </location>
</feature>